<evidence type="ECO:0000313" key="2">
    <source>
        <dbReference type="Proteomes" id="UP001055879"/>
    </source>
</evidence>
<protein>
    <submittedName>
        <fullName evidence="1">Uncharacterized protein</fullName>
    </submittedName>
</protein>
<dbReference type="EMBL" id="CM042050">
    <property type="protein sequence ID" value="KAI3733980.1"/>
    <property type="molecule type" value="Genomic_DNA"/>
</dbReference>
<sequence length="135" mass="15059">MTGPTYNSEAQKPWKLESDKSKALKGFSSASTFPLTVVVLIGCVVVLVLRRSSTSSKDFESPMIVVPKRVKEEEVDDGKKGYVLVLRRSSTSAKDFESPMIVVPKRVKEEEVDDGKKRLQFSLGPKLEQLKVSLR</sequence>
<evidence type="ECO:0000313" key="1">
    <source>
        <dbReference type="EMBL" id="KAI3733980.1"/>
    </source>
</evidence>
<comment type="caution">
    <text evidence="1">The sequence shown here is derived from an EMBL/GenBank/DDBJ whole genome shotgun (WGS) entry which is preliminary data.</text>
</comment>
<name>A0ACB9CIB7_ARCLA</name>
<proteinExistence type="predicted"/>
<reference evidence="1 2" key="2">
    <citation type="journal article" date="2022" name="Mol. Ecol. Resour.">
        <title>The genomes of chicory, endive, great burdock and yacon provide insights into Asteraceae paleo-polyploidization history and plant inulin production.</title>
        <authorList>
            <person name="Fan W."/>
            <person name="Wang S."/>
            <person name="Wang H."/>
            <person name="Wang A."/>
            <person name="Jiang F."/>
            <person name="Liu H."/>
            <person name="Zhao H."/>
            <person name="Xu D."/>
            <person name="Zhang Y."/>
        </authorList>
    </citation>
    <scope>NUCLEOTIDE SEQUENCE [LARGE SCALE GENOMIC DNA]</scope>
    <source>
        <strain evidence="2">cv. Niubang</strain>
    </source>
</reference>
<organism evidence="1 2">
    <name type="scientific">Arctium lappa</name>
    <name type="common">Greater burdock</name>
    <name type="synonym">Lappa major</name>
    <dbReference type="NCBI Taxonomy" id="4217"/>
    <lineage>
        <taxon>Eukaryota</taxon>
        <taxon>Viridiplantae</taxon>
        <taxon>Streptophyta</taxon>
        <taxon>Embryophyta</taxon>
        <taxon>Tracheophyta</taxon>
        <taxon>Spermatophyta</taxon>
        <taxon>Magnoliopsida</taxon>
        <taxon>eudicotyledons</taxon>
        <taxon>Gunneridae</taxon>
        <taxon>Pentapetalae</taxon>
        <taxon>asterids</taxon>
        <taxon>campanulids</taxon>
        <taxon>Asterales</taxon>
        <taxon>Asteraceae</taxon>
        <taxon>Carduoideae</taxon>
        <taxon>Cardueae</taxon>
        <taxon>Arctiinae</taxon>
        <taxon>Arctium</taxon>
    </lineage>
</organism>
<keyword evidence="2" id="KW-1185">Reference proteome</keyword>
<accession>A0ACB9CIB7</accession>
<reference evidence="2" key="1">
    <citation type="journal article" date="2022" name="Mol. Ecol. Resour.">
        <title>The genomes of chicory, endive, great burdock and yacon provide insights into Asteraceae palaeo-polyploidization history and plant inulin production.</title>
        <authorList>
            <person name="Fan W."/>
            <person name="Wang S."/>
            <person name="Wang H."/>
            <person name="Wang A."/>
            <person name="Jiang F."/>
            <person name="Liu H."/>
            <person name="Zhao H."/>
            <person name="Xu D."/>
            <person name="Zhang Y."/>
        </authorList>
    </citation>
    <scope>NUCLEOTIDE SEQUENCE [LARGE SCALE GENOMIC DNA]</scope>
    <source>
        <strain evidence="2">cv. Niubang</strain>
    </source>
</reference>
<dbReference type="Proteomes" id="UP001055879">
    <property type="component" value="Linkage Group LG04"/>
</dbReference>
<gene>
    <name evidence="1" type="ORF">L6452_13439</name>
</gene>